<organism evidence="2 3">
    <name type="scientific">Cajanus cajan</name>
    <name type="common">Pigeon pea</name>
    <name type="synonym">Cajanus indicus</name>
    <dbReference type="NCBI Taxonomy" id="3821"/>
    <lineage>
        <taxon>Eukaryota</taxon>
        <taxon>Viridiplantae</taxon>
        <taxon>Streptophyta</taxon>
        <taxon>Embryophyta</taxon>
        <taxon>Tracheophyta</taxon>
        <taxon>Spermatophyta</taxon>
        <taxon>Magnoliopsida</taxon>
        <taxon>eudicotyledons</taxon>
        <taxon>Gunneridae</taxon>
        <taxon>Pentapetalae</taxon>
        <taxon>rosids</taxon>
        <taxon>fabids</taxon>
        <taxon>Fabales</taxon>
        <taxon>Fabaceae</taxon>
        <taxon>Papilionoideae</taxon>
        <taxon>50 kb inversion clade</taxon>
        <taxon>NPAAA clade</taxon>
        <taxon>indigoferoid/millettioid clade</taxon>
        <taxon>Phaseoleae</taxon>
        <taxon>Cajanus</taxon>
    </lineage>
</organism>
<dbReference type="EMBL" id="KQ483619">
    <property type="protein sequence ID" value="KYP44639.1"/>
    <property type="molecule type" value="Genomic_DNA"/>
</dbReference>
<dbReference type="AlphaFoldDB" id="A0A151RQ54"/>
<feature type="domain" description="RNase H type-1" evidence="1">
    <location>
        <begin position="4"/>
        <end position="62"/>
    </location>
</feature>
<protein>
    <recommendedName>
        <fullName evidence="1">RNase H type-1 domain-containing protein</fullName>
    </recommendedName>
</protein>
<dbReference type="InterPro" id="IPR002156">
    <property type="entry name" value="RNaseH_domain"/>
</dbReference>
<evidence type="ECO:0000313" key="3">
    <source>
        <dbReference type="Proteomes" id="UP000075243"/>
    </source>
</evidence>
<dbReference type="CDD" id="cd06222">
    <property type="entry name" value="RNase_H_like"/>
    <property type="match status" value="1"/>
</dbReference>
<dbReference type="SUPFAM" id="SSF53098">
    <property type="entry name" value="Ribonuclease H-like"/>
    <property type="match status" value="1"/>
</dbReference>
<dbReference type="GO" id="GO:0003676">
    <property type="term" value="F:nucleic acid binding"/>
    <property type="evidence" value="ECO:0007669"/>
    <property type="project" value="InterPro"/>
</dbReference>
<reference evidence="2" key="1">
    <citation type="journal article" date="2012" name="Nat. Biotechnol.">
        <title>Draft genome sequence of pigeonpea (Cajanus cajan), an orphan legume crop of resource-poor farmers.</title>
        <authorList>
            <person name="Varshney R.K."/>
            <person name="Chen W."/>
            <person name="Li Y."/>
            <person name="Bharti A.K."/>
            <person name="Saxena R.K."/>
            <person name="Schlueter J.A."/>
            <person name="Donoghue M.T."/>
            <person name="Azam S."/>
            <person name="Fan G."/>
            <person name="Whaley A.M."/>
            <person name="Farmer A.D."/>
            <person name="Sheridan J."/>
            <person name="Iwata A."/>
            <person name="Tuteja R."/>
            <person name="Penmetsa R.V."/>
            <person name="Wu W."/>
            <person name="Upadhyaya H.D."/>
            <person name="Yang S.P."/>
            <person name="Shah T."/>
            <person name="Saxena K.B."/>
            <person name="Michael T."/>
            <person name="McCombie W.R."/>
            <person name="Yang B."/>
            <person name="Zhang G."/>
            <person name="Yang H."/>
            <person name="Wang J."/>
            <person name="Spillane C."/>
            <person name="Cook D.R."/>
            <person name="May G.D."/>
            <person name="Xu X."/>
            <person name="Jackson S.A."/>
        </authorList>
    </citation>
    <scope>NUCLEOTIDE SEQUENCE [LARGE SCALE GENOMIC DNA]</scope>
</reference>
<gene>
    <name evidence="2" type="ORF">KK1_033850</name>
</gene>
<sequence length="68" mass="7322">LKLNCDGSVASGHEATCDGIIRDSSGRFVLAFPGRLGHCSTVEAELLAILHGLRIIRNHNVNARIQVE</sequence>
<accession>A0A151RQ54</accession>
<feature type="non-terminal residue" evidence="2">
    <location>
        <position position="1"/>
    </location>
</feature>
<dbReference type="PANTHER" id="PTHR47723">
    <property type="entry name" value="OS05G0353850 PROTEIN"/>
    <property type="match status" value="1"/>
</dbReference>
<evidence type="ECO:0000313" key="2">
    <source>
        <dbReference type="EMBL" id="KYP44639.1"/>
    </source>
</evidence>
<name>A0A151RQ54_CAJCA</name>
<dbReference type="PANTHER" id="PTHR47723:SF19">
    <property type="entry name" value="POLYNUCLEOTIDYL TRANSFERASE, RIBONUCLEASE H-LIKE SUPERFAMILY PROTEIN"/>
    <property type="match status" value="1"/>
</dbReference>
<dbReference type="Proteomes" id="UP000075243">
    <property type="component" value="Unassembled WGS sequence"/>
</dbReference>
<dbReference type="Pfam" id="PF13456">
    <property type="entry name" value="RVT_3"/>
    <property type="match status" value="1"/>
</dbReference>
<dbReference type="InterPro" id="IPR053151">
    <property type="entry name" value="RNase_H-like"/>
</dbReference>
<dbReference type="Gene3D" id="3.30.420.10">
    <property type="entry name" value="Ribonuclease H-like superfamily/Ribonuclease H"/>
    <property type="match status" value="1"/>
</dbReference>
<dbReference type="GO" id="GO:0004523">
    <property type="term" value="F:RNA-DNA hybrid ribonuclease activity"/>
    <property type="evidence" value="ECO:0007669"/>
    <property type="project" value="InterPro"/>
</dbReference>
<keyword evidence="3" id="KW-1185">Reference proteome</keyword>
<evidence type="ECO:0000259" key="1">
    <source>
        <dbReference type="Pfam" id="PF13456"/>
    </source>
</evidence>
<dbReference type="InterPro" id="IPR044730">
    <property type="entry name" value="RNase_H-like_dom_plant"/>
</dbReference>
<dbReference type="InterPro" id="IPR012337">
    <property type="entry name" value="RNaseH-like_sf"/>
</dbReference>
<dbReference type="InterPro" id="IPR036397">
    <property type="entry name" value="RNaseH_sf"/>
</dbReference>
<proteinExistence type="predicted"/>